<feature type="domain" description="CBS" evidence="12">
    <location>
        <begin position="290"/>
        <end position="347"/>
    </location>
</feature>
<dbReference type="SMART" id="SM01091">
    <property type="entry name" value="CorC_HlyC"/>
    <property type="match status" value="1"/>
</dbReference>
<dbReference type="Pfam" id="PF01595">
    <property type="entry name" value="CNNM"/>
    <property type="match status" value="1"/>
</dbReference>
<dbReference type="InterPro" id="IPR044751">
    <property type="entry name" value="Ion_transp-like_CBS"/>
</dbReference>
<gene>
    <name evidence="14" type="ordered locus">HMPREF0733_10026</name>
</gene>
<evidence type="ECO:0000313" key="14">
    <source>
        <dbReference type="EMBL" id="ADP39484.1"/>
    </source>
</evidence>
<dbReference type="eggNOG" id="COG1253">
    <property type="taxonomic scope" value="Bacteria"/>
</dbReference>
<dbReference type="PANTHER" id="PTHR43099">
    <property type="entry name" value="UPF0053 PROTEIN YRKA"/>
    <property type="match status" value="1"/>
</dbReference>
<protein>
    <recommendedName>
        <fullName evidence="16">HlyC/CorC family transporter</fullName>
    </recommendedName>
</protein>
<dbReference type="FunFam" id="3.10.580.10:FF:000002">
    <property type="entry name" value="Magnesium/cobalt efflux protein CorC"/>
    <property type="match status" value="1"/>
</dbReference>
<dbReference type="CDD" id="cd04590">
    <property type="entry name" value="CBS_pair_CorC_HlyC_assoc"/>
    <property type="match status" value="1"/>
</dbReference>
<evidence type="ECO:0000256" key="10">
    <source>
        <dbReference type="PROSITE-ProRule" id="PRU01193"/>
    </source>
</evidence>
<keyword evidence="7 9" id="KW-0129">CBS domain</keyword>
<dbReference type="PROSITE" id="PS51846">
    <property type="entry name" value="CNNM"/>
    <property type="match status" value="1"/>
</dbReference>
<dbReference type="GO" id="GO:0005886">
    <property type="term" value="C:plasma membrane"/>
    <property type="evidence" value="ECO:0007669"/>
    <property type="project" value="UniProtKB-SubCell"/>
</dbReference>
<keyword evidence="6 10" id="KW-1133">Transmembrane helix</keyword>
<evidence type="ECO:0000259" key="12">
    <source>
        <dbReference type="PROSITE" id="PS51371"/>
    </source>
</evidence>
<name>E3H4D8_ROTDC</name>
<dbReference type="AlphaFoldDB" id="E3H4D8"/>
<evidence type="ECO:0000256" key="5">
    <source>
        <dbReference type="ARBA" id="ARBA00022737"/>
    </source>
</evidence>
<comment type="similarity">
    <text evidence="2">Belongs to the UPF0053 family.</text>
</comment>
<sequence>MRGERMNFILLALGIALILGTGFFVAVEFSLVALETATVYQEREKGDTRANAVLQCLRTLSTQLSSCQIGITITTLLTGYTLDASINALTAGFISSWGLPRAVTSTLTLVLAMGIATLLSMLLGELVPKGLAIAEPYRVARQVAPAQLIFTRIMKPVVVVMNGSANRILRLFGMEAQEELSAARSPEELSAMVRRSAEQGTLDSDTARFVDRTLSFAELTASEVMTPRGRVTMLEDTAPVTEVIEQARATGHSRFPLYRGDHDNIVGVIHVKKAVGVPTDVRETLEAGALADDVLQVPETLHVDALLTQLREGALQLAVVLDEYGGTSGIVTLEDLVEEIVGEVSDEHDQGRTERPLRFGNGDWVFSGLRRPNEVNEFIPGVIAEHPSYETVGGFMMEQLGRIPEQGDQVPISGGILRVDHVEGRRVDRIRFIPDSIGKGLVSQPAVLQNRRVRS</sequence>
<feature type="transmembrane region" description="Helical" evidence="11">
    <location>
        <begin position="102"/>
        <end position="123"/>
    </location>
</feature>
<evidence type="ECO:0000256" key="1">
    <source>
        <dbReference type="ARBA" id="ARBA00004651"/>
    </source>
</evidence>
<dbReference type="InterPro" id="IPR000644">
    <property type="entry name" value="CBS_dom"/>
</dbReference>
<dbReference type="InterPro" id="IPR016169">
    <property type="entry name" value="FAD-bd_PCMH_sub2"/>
</dbReference>
<dbReference type="SUPFAM" id="SSF56176">
    <property type="entry name" value="FAD-binding/transporter-associated domain-like"/>
    <property type="match status" value="1"/>
</dbReference>
<evidence type="ECO:0000256" key="6">
    <source>
        <dbReference type="ARBA" id="ARBA00022989"/>
    </source>
</evidence>
<evidence type="ECO:0000256" key="9">
    <source>
        <dbReference type="PROSITE-ProRule" id="PRU00703"/>
    </source>
</evidence>
<dbReference type="SUPFAM" id="SSF54631">
    <property type="entry name" value="CBS-domain pair"/>
    <property type="match status" value="1"/>
</dbReference>
<organism evidence="14 15">
    <name type="scientific">Rothia dentocariosa (strain ATCC 17931 / CDC X599 / XDIA)</name>
    <dbReference type="NCBI Taxonomy" id="762948"/>
    <lineage>
        <taxon>Bacteria</taxon>
        <taxon>Bacillati</taxon>
        <taxon>Actinomycetota</taxon>
        <taxon>Actinomycetes</taxon>
        <taxon>Micrococcales</taxon>
        <taxon>Micrococcaceae</taxon>
        <taxon>Rothia</taxon>
    </lineage>
</organism>
<keyword evidence="4 10" id="KW-0812">Transmembrane</keyword>
<dbReference type="PROSITE" id="PS51371">
    <property type="entry name" value="CBS"/>
    <property type="match status" value="2"/>
</dbReference>
<evidence type="ECO:0000256" key="4">
    <source>
        <dbReference type="ARBA" id="ARBA00022692"/>
    </source>
</evidence>
<dbReference type="KEGG" id="rdn:HMPREF0733_10026"/>
<dbReference type="EMBL" id="CP002280">
    <property type="protein sequence ID" value="ADP39484.1"/>
    <property type="molecule type" value="Genomic_DNA"/>
</dbReference>
<keyword evidence="8 10" id="KW-0472">Membrane</keyword>
<accession>E3H4D8</accession>
<reference evidence="15" key="1">
    <citation type="submission" date="2010-10" db="EMBL/GenBank/DDBJ databases">
        <title>The complete genome of Rothia dentocariosa ATCC 17931.</title>
        <authorList>
            <person name="Muzny D."/>
            <person name="Qin X."/>
            <person name="Buhay C."/>
            <person name="Dugan-Rocha S."/>
            <person name="Ding Y."/>
            <person name="Chen G."/>
            <person name="Hawes A."/>
            <person name="Holder M."/>
            <person name="Jhangiani S."/>
            <person name="Johnson A."/>
            <person name="Khan Z."/>
            <person name="Li Z."/>
            <person name="Liu W."/>
            <person name="Liu X."/>
            <person name="Perez L."/>
            <person name="Shen H."/>
            <person name="Wang Q."/>
            <person name="Watt J."/>
            <person name="Xi L."/>
            <person name="Xin Y."/>
            <person name="Zhou J."/>
            <person name="Deng J."/>
            <person name="Jiang H."/>
            <person name="Liu Y."/>
            <person name="Qu J."/>
            <person name="Song X.-Z."/>
            <person name="Zhang L."/>
            <person name="Villasana D."/>
            <person name="Johnson A."/>
            <person name="Liu J."/>
            <person name="Liyanage D."/>
            <person name="Lorensuhewa L."/>
            <person name="Robinson T."/>
            <person name="Song A."/>
            <person name="Song B.-B."/>
            <person name="Dinh H."/>
            <person name="Thornton R."/>
            <person name="Coyle M."/>
            <person name="Francisco L."/>
            <person name="Jackson L."/>
            <person name="Javaid M."/>
            <person name="Korchina V."/>
            <person name="Kovar C."/>
            <person name="Mata R."/>
            <person name="Mathew T."/>
            <person name="Ngo R."/>
            <person name="Nguyen L."/>
            <person name="Nguyen N."/>
            <person name="Okwuonu G."/>
            <person name="Ongeri F."/>
            <person name="Pham C."/>
            <person name="Simmons D."/>
            <person name="Wilczek-Boney K."/>
            <person name="Hale W."/>
            <person name="Jakkamsetti A."/>
            <person name="Pham P."/>
            <person name="Ruth R."/>
            <person name="San Lucas F."/>
            <person name="Warren J."/>
            <person name="Zhang J."/>
            <person name="Zhao Z."/>
            <person name="Zhou C."/>
            <person name="Zhu D."/>
            <person name="Lee S."/>
            <person name="Bess C."/>
            <person name="Blankenburg K."/>
            <person name="Forbes L."/>
            <person name="Fu Q."/>
            <person name="Gubbala S."/>
            <person name="Hirani K."/>
            <person name="Jayaseelan J.C."/>
            <person name="Lara F."/>
            <person name="Munidasa M."/>
            <person name="Palculict T."/>
            <person name="Patil S."/>
            <person name="Pu L.-L."/>
            <person name="Saada N."/>
            <person name="Tang L."/>
            <person name="Weissenberger G."/>
            <person name="Zhu Y."/>
            <person name="Hemphill L."/>
            <person name="Shang Y."/>
            <person name="Youmans B."/>
            <person name="Ayvaz T."/>
            <person name="Ross M."/>
            <person name="Santibanez J."/>
            <person name="Aqrawi P."/>
            <person name="Gross S."/>
            <person name="Joshi V."/>
            <person name="Fowler G."/>
            <person name="Nazareth L."/>
            <person name="Reid J."/>
            <person name="Worley K."/>
            <person name="Petrosino J."/>
            <person name="Highlander S."/>
            <person name="Gibbs R."/>
        </authorList>
    </citation>
    <scope>NUCLEOTIDE SEQUENCE [LARGE SCALE GENOMIC DNA]</scope>
    <source>
        <strain evidence="15">ATCC 17931 / CDC X599 / XDIA</strain>
    </source>
</reference>
<dbReference type="Proteomes" id="UP000000387">
    <property type="component" value="Chromosome"/>
</dbReference>
<proteinExistence type="inferred from homology"/>
<evidence type="ECO:0000256" key="2">
    <source>
        <dbReference type="ARBA" id="ARBA00006337"/>
    </source>
</evidence>
<evidence type="ECO:0000256" key="7">
    <source>
        <dbReference type="ARBA" id="ARBA00023122"/>
    </source>
</evidence>
<dbReference type="Gene3D" id="3.30.465.10">
    <property type="match status" value="1"/>
</dbReference>
<dbReference type="Gene3D" id="3.10.580.10">
    <property type="entry name" value="CBS-domain"/>
    <property type="match status" value="1"/>
</dbReference>
<dbReference type="Pfam" id="PF03471">
    <property type="entry name" value="CorC_HlyC"/>
    <property type="match status" value="1"/>
</dbReference>
<evidence type="ECO:0008006" key="16">
    <source>
        <dbReference type="Google" id="ProtNLM"/>
    </source>
</evidence>
<dbReference type="HOGENOM" id="CLU_015237_4_0_11"/>
<dbReference type="InterPro" id="IPR002550">
    <property type="entry name" value="CNNM"/>
</dbReference>
<feature type="domain" description="CNNM transmembrane" evidence="13">
    <location>
        <begin position="3"/>
        <end position="206"/>
    </location>
</feature>
<dbReference type="Pfam" id="PF00571">
    <property type="entry name" value="CBS"/>
    <property type="match status" value="2"/>
</dbReference>
<dbReference type="InterPro" id="IPR046342">
    <property type="entry name" value="CBS_dom_sf"/>
</dbReference>
<comment type="subcellular location">
    <subcellularLocation>
        <location evidence="1">Cell membrane</location>
        <topology evidence="1">Multi-pass membrane protein</topology>
    </subcellularLocation>
</comment>
<evidence type="ECO:0000256" key="8">
    <source>
        <dbReference type="ARBA" id="ARBA00023136"/>
    </source>
</evidence>
<dbReference type="InterPro" id="IPR051676">
    <property type="entry name" value="UPF0053_domain"/>
</dbReference>
<dbReference type="GO" id="GO:0050660">
    <property type="term" value="F:flavin adenine dinucleotide binding"/>
    <property type="evidence" value="ECO:0007669"/>
    <property type="project" value="InterPro"/>
</dbReference>
<keyword evidence="3" id="KW-1003">Cell membrane</keyword>
<evidence type="ECO:0000313" key="15">
    <source>
        <dbReference type="Proteomes" id="UP000000387"/>
    </source>
</evidence>
<evidence type="ECO:0000256" key="3">
    <source>
        <dbReference type="ARBA" id="ARBA00022475"/>
    </source>
</evidence>
<dbReference type="InterPro" id="IPR005170">
    <property type="entry name" value="Transptr-assoc_dom"/>
</dbReference>
<feature type="domain" description="CBS" evidence="12">
    <location>
        <begin position="225"/>
        <end position="284"/>
    </location>
</feature>
<dbReference type="PANTHER" id="PTHR43099:SF6">
    <property type="entry name" value="UPF0053 PROTEIN RV1842C"/>
    <property type="match status" value="1"/>
</dbReference>
<evidence type="ECO:0000256" key="11">
    <source>
        <dbReference type="SAM" id="Phobius"/>
    </source>
</evidence>
<dbReference type="InterPro" id="IPR036318">
    <property type="entry name" value="FAD-bd_PCMH-like_sf"/>
</dbReference>
<keyword evidence="5" id="KW-0677">Repeat</keyword>
<evidence type="ECO:0000259" key="13">
    <source>
        <dbReference type="PROSITE" id="PS51846"/>
    </source>
</evidence>